<dbReference type="Proteomes" id="UP000598297">
    <property type="component" value="Unassembled WGS sequence"/>
</dbReference>
<proteinExistence type="predicted"/>
<keyword evidence="2" id="KW-0808">Transferase</keyword>
<sequence>MDPLRQKLSTIAHGDHPIAAPLDESTVRHLLDLALPRGDERVLDLGCGEAAWLVRAAAERPGVRADGVDVNERALDRGRDHLASAGVDDRVTLHLEDATGYSASHQYDVVLCVGATHAFGGLLPTLEVARKHLAPGGTLIVGDGFWEKAPSPETLQVGFAEDEFMSLPNTVDQLALDQWIPVHGHISTLAEWDAYEWAWTGTLTRWALDHPGDPDSAEALRTAAQHRDEWLRGYRGTLGFLTTLLRQASRPEPQHTLFRH</sequence>
<dbReference type="PANTHER" id="PTHR43667:SF2">
    <property type="entry name" value="FATTY ACID C-METHYL TRANSFERASE"/>
    <property type="match status" value="1"/>
</dbReference>
<dbReference type="OrthoDB" id="474235at2"/>
<keyword evidence="2" id="KW-0489">Methyltransferase</keyword>
<reference evidence="2" key="1">
    <citation type="submission" date="2020-01" db="EMBL/GenBank/DDBJ databases">
        <title>Whole-genome analyses of novel actinobacteria.</title>
        <authorList>
            <person name="Sahin N."/>
        </authorList>
    </citation>
    <scope>NUCLEOTIDE SEQUENCE</scope>
    <source>
        <strain evidence="2">YC537</strain>
    </source>
</reference>
<dbReference type="AlphaFoldDB" id="A0A964UWG9"/>
<evidence type="ECO:0000259" key="1">
    <source>
        <dbReference type="Pfam" id="PF08242"/>
    </source>
</evidence>
<dbReference type="InterPro" id="IPR029063">
    <property type="entry name" value="SAM-dependent_MTases_sf"/>
</dbReference>
<keyword evidence="3" id="KW-1185">Reference proteome</keyword>
<evidence type="ECO:0000313" key="3">
    <source>
        <dbReference type="Proteomes" id="UP000598297"/>
    </source>
</evidence>
<dbReference type="CDD" id="cd02440">
    <property type="entry name" value="AdoMet_MTases"/>
    <property type="match status" value="1"/>
</dbReference>
<dbReference type="EMBL" id="JAAAHS010000555">
    <property type="protein sequence ID" value="NBE56681.1"/>
    <property type="molecule type" value="Genomic_DNA"/>
</dbReference>
<dbReference type="GO" id="GO:0008168">
    <property type="term" value="F:methyltransferase activity"/>
    <property type="evidence" value="ECO:0007669"/>
    <property type="project" value="UniProtKB-KW"/>
</dbReference>
<name>A0A964UWG9_9ACTN</name>
<dbReference type="Gene3D" id="3.40.50.150">
    <property type="entry name" value="Vaccinia Virus protein VP39"/>
    <property type="match status" value="1"/>
</dbReference>
<dbReference type="SUPFAM" id="SSF53335">
    <property type="entry name" value="S-adenosyl-L-methionine-dependent methyltransferases"/>
    <property type="match status" value="1"/>
</dbReference>
<accession>A0A964UWG9</accession>
<gene>
    <name evidence="2" type="ORF">GUY60_35710</name>
</gene>
<dbReference type="InterPro" id="IPR050723">
    <property type="entry name" value="CFA/CMAS"/>
</dbReference>
<dbReference type="Pfam" id="PF08242">
    <property type="entry name" value="Methyltransf_12"/>
    <property type="match status" value="1"/>
</dbReference>
<organism evidence="2 3">
    <name type="scientific">Streptomyces boluensis</name>
    <dbReference type="NCBI Taxonomy" id="1775135"/>
    <lineage>
        <taxon>Bacteria</taxon>
        <taxon>Bacillati</taxon>
        <taxon>Actinomycetota</taxon>
        <taxon>Actinomycetes</taxon>
        <taxon>Kitasatosporales</taxon>
        <taxon>Streptomycetaceae</taxon>
        <taxon>Streptomyces</taxon>
    </lineage>
</organism>
<dbReference type="RefSeq" id="WP_161705569.1">
    <property type="nucleotide sequence ID" value="NZ_JAAAHS010000555.1"/>
</dbReference>
<dbReference type="GO" id="GO:0032259">
    <property type="term" value="P:methylation"/>
    <property type="evidence" value="ECO:0007669"/>
    <property type="project" value="UniProtKB-KW"/>
</dbReference>
<comment type="caution">
    <text evidence="2">The sequence shown here is derived from an EMBL/GenBank/DDBJ whole genome shotgun (WGS) entry which is preliminary data.</text>
</comment>
<dbReference type="InterPro" id="IPR013217">
    <property type="entry name" value="Methyltransf_12"/>
</dbReference>
<evidence type="ECO:0000313" key="2">
    <source>
        <dbReference type="EMBL" id="NBE56681.1"/>
    </source>
</evidence>
<protein>
    <submittedName>
        <fullName evidence="2">Methyltransferase domain-containing protein</fullName>
    </submittedName>
</protein>
<feature type="domain" description="Methyltransferase type 12" evidence="1">
    <location>
        <begin position="43"/>
        <end position="139"/>
    </location>
</feature>
<dbReference type="PANTHER" id="PTHR43667">
    <property type="entry name" value="CYCLOPROPANE-FATTY-ACYL-PHOSPHOLIPID SYNTHASE"/>
    <property type="match status" value="1"/>
</dbReference>